<dbReference type="Gene3D" id="3.30.70.940">
    <property type="entry name" value="NusG, N-terminal domain"/>
    <property type="match status" value="1"/>
</dbReference>
<dbReference type="InterPro" id="IPR043425">
    <property type="entry name" value="NusG-like"/>
</dbReference>
<protein>
    <submittedName>
        <fullName evidence="5">NusG antitermination factor</fullName>
    </submittedName>
</protein>
<reference evidence="6" key="1">
    <citation type="journal article" date="2011" name="J. Bacteriol.">
        <title>Genome sequences of eight morphologically diverse alphaproteobacteria.</title>
        <authorList>
            <consortium name="US DOE Joint Genome Institute"/>
            <person name="Brown P.J."/>
            <person name="Kysela D.T."/>
            <person name="Buechlein A."/>
            <person name="Hemmerich C."/>
            <person name="Brun Y.V."/>
        </authorList>
    </citation>
    <scope>NUCLEOTIDE SEQUENCE [LARGE SCALE GENOMIC DNA]</scope>
    <source>
        <strain evidence="6">ATCC 17100 / ATH 3.1.1 / DSM 162 / LMG 4299</strain>
    </source>
</reference>
<dbReference type="EMBL" id="CP002292">
    <property type="protein sequence ID" value="ADP69712.1"/>
    <property type="molecule type" value="Genomic_DNA"/>
</dbReference>
<dbReference type="SUPFAM" id="SSF82679">
    <property type="entry name" value="N-utilization substance G protein NusG, N-terminal domain"/>
    <property type="match status" value="1"/>
</dbReference>
<sequence>MGVMLLPVNSKWVVLTTHPHRENFAVENLARQDFTAYCPMTVKHVRHARRAYDAPRPLFPGYVFVEHQSAFQYLRPILGTYGVRSILRIGDSPAVLPVGFIESLKAREMDGVISKPEAPLKAGQTVTISGGPFDGLVGQILEFRERDRVLLLLDLLNQQTRVQVEAKMLIAK</sequence>
<dbReference type="Proteomes" id="UP000001399">
    <property type="component" value="Chromosome"/>
</dbReference>
<keyword evidence="3" id="KW-0804">Transcription</keyword>
<dbReference type="AlphaFoldDB" id="E3I887"/>
<keyword evidence="2" id="KW-0805">Transcription regulation</keyword>
<name>E3I887_RHOVT</name>
<dbReference type="KEGG" id="rva:Rvan_0428"/>
<organism evidence="5 6">
    <name type="scientific">Rhodomicrobium vannielii (strain ATCC 17100 / DSM 162 / LMG 4299 / NCIMB 10020 / ATH 3.1.1)</name>
    <dbReference type="NCBI Taxonomy" id="648757"/>
    <lineage>
        <taxon>Bacteria</taxon>
        <taxon>Pseudomonadati</taxon>
        <taxon>Pseudomonadota</taxon>
        <taxon>Alphaproteobacteria</taxon>
        <taxon>Hyphomicrobiales</taxon>
        <taxon>Hyphomicrobiaceae</taxon>
        <taxon>Rhodomicrobium</taxon>
    </lineage>
</organism>
<dbReference type="InterPro" id="IPR008991">
    <property type="entry name" value="Translation_prot_SH3-like_sf"/>
</dbReference>
<evidence type="ECO:0000259" key="4">
    <source>
        <dbReference type="SMART" id="SM00738"/>
    </source>
</evidence>
<evidence type="ECO:0000313" key="5">
    <source>
        <dbReference type="EMBL" id="ADP69712.1"/>
    </source>
</evidence>
<dbReference type="GO" id="GO:0031564">
    <property type="term" value="P:transcription antitermination"/>
    <property type="evidence" value="ECO:0007669"/>
    <property type="project" value="UniProtKB-KW"/>
</dbReference>
<dbReference type="PANTHER" id="PTHR30265">
    <property type="entry name" value="RHO-INTERACTING TRANSCRIPTION TERMINATION FACTOR NUSG"/>
    <property type="match status" value="1"/>
</dbReference>
<evidence type="ECO:0000256" key="3">
    <source>
        <dbReference type="ARBA" id="ARBA00023163"/>
    </source>
</evidence>
<dbReference type="SUPFAM" id="SSF50104">
    <property type="entry name" value="Translation proteins SH3-like domain"/>
    <property type="match status" value="1"/>
</dbReference>
<feature type="domain" description="NusG-like N-terminal" evidence="4">
    <location>
        <begin position="9"/>
        <end position="108"/>
    </location>
</feature>
<evidence type="ECO:0000256" key="2">
    <source>
        <dbReference type="ARBA" id="ARBA00023015"/>
    </source>
</evidence>
<dbReference type="InterPro" id="IPR036735">
    <property type="entry name" value="NGN_dom_sf"/>
</dbReference>
<accession>E3I887</accession>
<keyword evidence="1" id="KW-0889">Transcription antitermination</keyword>
<gene>
    <name evidence="5" type="ordered locus">Rvan_0428</name>
</gene>
<dbReference type="HOGENOM" id="CLU_067287_5_0_5"/>
<dbReference type="GO" id="GO:0006354">
    <property type="term" value="P:DNA-templated transcription elongation"/>
    <property type="evidence" value="ECO:0007669"/>
    <property type="project" value="InterPro"/>
</dbReference>
<dbReference type="eggNOG" id="COG0250">
    <property type="taxonomic scope" value="Bacteria"/>
</dbReference>
<evidence type="ECO:0000313" key="6">
    <source>
        <dbReference type="Proteomes" id="UP000001399"/>
    </source>
</evidence>
<evidence type="ECO:0000256" key="1">
    <source>
        <dbReference type="ARBA" id="ARBA00022814"/>
    </source>
</evidence>
<dbReference type="SMART" id="SM00738">
    <property type="entry name" value="NGN"/>
    <property type="match status" value="1"/>
</dbReference>
<dbReference type="GO" id="GO:0005829">
    <property type="term" value="C:cytosol"/>
    <property type="evidence" value="ECO:0007669"/>
    <property type="project" value="TreeGrafter"/>
</dbReference>
<dbReference type="InterPro" id="IPR006645">
    <property type="entry name" value="NGN-like_dom"/>
</dbReference>
<dbReference type="Pfam" id="PF02357">
    <property type="entry name" value="NusG"/>
    <property type="match status" value="1"/>
</dbReference>
<keyword evidence="6" id="KW-1185">Reference proteome</keyword>
<dbReference type="STRING" id="648757.Rvan_0428"/>
<dbReference type="PANTHER" id="PTHR30265:SF7">
    <property type="entry name" value="TRANSCRIPTION ANTITERMINATION PROTEIN RFAH"/>
    <property type="match status" value="1"/>
</dbReference>
<dbReference type="CDD" id="cd09892">
    <property type="entry name" value="NGN_SP_RfaH"/>
    <property type="match status" value="1"/>
</dbReference>
<proteinExistence type="predicted"/>